<dbReference type="SUPFAM" id="SSF57829">
    <property type="entry name" value="Zn-binding ribosomal proteins"/>
    <property type="match status" value="1"/>
</dbReference>
<dbReference type="GO" id="GO:0008270">
    <property type="term" value="F:zinc ion binding"/>
    <property type="evidence" value="ECO:0007669"/>
    <property type="project" value="UniProtKB-KW"/>
</dbReference>
<evidence type="ECO:0000256" key="3">
    <source>
        <dbReference type="ARBA" id="ARBA00022730"/>
    </source>
</evidence>
<keyword evidence="11" id="KW-1185">Reference proteome</keyword>
<dbReference type="GO" id="GO:0006412">
    <property type="term" value="P:translation"/>
    <property type="evidence" value="ECO:0007669"/>
    <property type="project" value="InterPro"/>
</dbReference>
<comment type="caution">
    <text evidence="10">The sequence shown here is derived from an EMBL/GenBank/DDBJ whole genome shotgun (WGS) entry which is preliminary data.</text>
</comment>
<dbReference type="Gene3D" id="2.20.25.30">
    <property type="match status" value="1"/>
</dbReference>
<feature type="non-terminal residue" evidence="10">
    <location>
        <position position="1"/>
    </location>
</feature>
<dbReference type="Proteomes" id="UP000018936">
    <property type="component" value="Unassembled WGS sequence"/>
</dbReference>
<feature type="non-terminal residue" evidence="10">
    <location>
        <position position="149"/>
    </location>
</feature>
<reference evidence="10 11" key="1">
    <citation type="journal article" date="2013" name="Proc. Natl. Acad. Sci. U.S.A.">
        <title>The king cobra genome reveals dynamic gene evolution and adaptation in the snake venom system.</title>
        <authorList>
            <person name="Vonk F.J."/>
            <person name="Casewell N.R."/>
            <person name="Henkel C.V."/>
            <person name="Heimberg A.M."/>
            <person name="Jansen H.J."/>
            <person name="McCleary R.J."/>
            <person name="Kerkkamp H.M."/>
            <person name="Vos R.A."/>
            <person name="Guerreiro I."/>
            <person name="Calvete J.J."/>
            <person name="Wuster W."/>
            <person name="Woods A.E."/>
            <person name="Logan J.M."/>
            <person name="Harrison R.A."/>
            <person name="Castoe T.A."/>
            <person name="de Koning A.P."/>
            <person name="Pollock D.D."/>
            <person name="Yandell M."/>
            <person name="Calderon D."/>
            <person name="Renjifo C."/>
            <person name="Currier R.B."/>
            <person name="Salgado D."/>
            <person name="Pla D."/>
            <person name="Sanz L."/>
            <person name="Hyder A.S."/>
            <person name="Ribeiro J.M."/>
            <person name="Arntzen J.W."/>
            <person name="van den Thillart G.E."/>
            <person name="Boetzer M."/>
            <person name="Pirovano W."/>
            <person name="Dirks R.P."/>
            <person name="Spaink H.P."/>
            <person name="Duboule D."/>
            <person name="McGlinn E."/>
            <person name="Kini R.M."/>
            <person name="Richardson M.K."/>
        </authorList>
    </citation>
    <scope>NUCLEOTIDE SEQUENCE</scope>
    <source>
        <tissue evidence="10">Blood</tissue>
    </source>
</reference>
<dbReference type="Pfam" id="PF01907">
    <property type="entry name" value="Ribosomal_L37e"/>
    <property type="match status" value="1"/>
</dbReference>
<keyword evidence="3" id="KW-0699">rRNA-binding</keyword>
<dbReference type="GO" id="GO:0022625">
    <property type="term" value="C:cytosolic large ribosomal subunit"/>
    <property type="evidence" value="ECO:0007669"/>
    <property type="project" value="UniProtKB-ARBA"/>
</dbReference>
<keyword evidence="7 10" id="KW-0689">Ribosomal protein</keyword>
<keyword evidence="2" id="KW-0479">Metal-binding</keyword>
<proteinExistence type="inferred from homology"/>
<dbReference type="GO" id="GO:0003735">
    <property type="term" value="F:structural constituent of ribosome"/>
    <property type="evidence" value="ECO:0007669"/>
    <property type="project" value="InterPro"/>
</dbReference>
<accession>V8P5P2</accession>
<keyword evidence="8" id="KW-0687">Ribonucleoprotein</keyword>
<evidence type="ECO:0000256" key="5">
    <source>
        <dbReference type="ARBA" id="ARBA00022833"/>
    </source>
</evidence>
<evidence type="ECO:0000256" key="4">
    <source>
        <dbReference type="ARBA" id="ARBA00022771"/>
    </source>
</evidence>
<evidence type="ECO:0000256" key="6">
    <source>
        <dbReference type="ARBA" id="ARBA00022884"/>
    </source>
</evidence>
<comment type="similarity">
    <text evidence="1">Belongs to the eukaryotic ribosomal protein eL37 family.</text>
</comment>
<organism evidence="10 11">
    <name type="scientific">Ophiophagus hannah</name>
    <name type="common">King cobra</name>
    <name type="synonym">Naja hannah</name>
    <dbReference type="NCBI Taxonomy" id="8665"/>
    <lineage>
        <taxon>Eukaryota</taxon>
        <taxon>Metazoa</taxon>
        <taxon>Chordata</taxon>
        <taxon>Craniata</taxon>
        <taxon>Vertebrata</taxon>
        <taxon>Euteleostomi</taxon>
        <taxon>Lepidosauria</taxon>
        <taxon>Squamata</taxon>
        <taxon>Bifurcata</taxon>
        <taxon>Unidentata</taxon>
        <taxon>Episquamata</taxon>
        <taxon>Toxicofera</taxon>
        <taxon>Serpentes</taxon>
        <taxon>Colubroidea</taxon>
        <taxon>Elapidae</taxon>
        <taxon>Elapinae</taxon>
        <taxon>Ophiophagus</taxon>
    </lineage>
</organism>
<name>V8P5P2_OPHHA</name>
<evidence type="ECO:0000256" key="9">
    <source>
        <dbReference type="ARBA" id="ARBA00035332"/>
    </source>
</evidence>
<evidence type="ECO:0000256" key="2">
    <source>
        <dbReference type="ARBA" id="ARBA00022723"/>
    </source>
</evidence>
<sequence>MTEGTSSFGKCRNKTHTLCRQCGSKAYHLQKSTCGKCGYPAKRKRKVIEENTTFYQIGNLNLNVVAMDGRGGRMDGDATEGMETVCLPWQLDILEVFLSLIVNVAFIESEIRQGPEARGANLLLQYLLAVKYGAFRKIYAFGIKPWIQK</sequence>
<keyword evidence="4" id="KW-0863">Zinc-finger</keyword>
<evidence type="ECO:0000256" key="7">
    <source>
        <dbReference type="ARBA" id="ARBA00022980"/>
    </source>
</evidence>
<dbReference type="PANTHER" id="PTHR10768">
    <property type="entry name" value="60S RIBOSOMAL PROTEIN L37"/>
    <property type="match status" value="1"/>
</dbReference>
<dbReference type="AlphaFoldDB" id="V8P5P2"/>
<dbReference type="EMBL" id="AZIM01000820">
    <property type="protein sequence ID" value="ETE69202.1"/>
    <property type="molecule type" value="Genomic_DNA"/>
</dbReference>
<dbReference type="OrthoDB" id="10259236at2759"/>
<keyword evidence="5" id="KW-0862">Zinc</keyword>
<dbReference type="PANTHER" id="PTHR10768:SF0">
    <property type="entry name" value="RIBOSOMAL PROTEIN L37"/>
    <property type="match status" value="1"/>
</dbReference>
<gene>
    <name evidence="10" type="primary">RPL37</name>
    <name evidence="10" type="ORF">L345_04994</name>
</gene>
<dbReference type="InterPro" id="IPR011332">
    <property type="entry name" value="Ribosomal_zn-bd"/>
</dbReference>
<dbReference type="InterPro" id="IPR001569">
    <property type="entry name" value="Ribosomal_eL37"/>
</dbReference>
<keyword evidence="6" id="KW-0694">RNA-binding</keyword>
<dbReference type="GO" id="GO:0019843">
    <property type="term" value="F:rRNA binding"/>
    <property type="evidence" value="ECO:0007669"/>
    <property type="project" value="UniProtKB-KW"/>
</dbReference>
<protein>
    <recommendedName>
        <fullName evidence="9">60S ribosomal protein L37</fullName>
    </recommendedName>
</protein>
<dbReference type="InterPro" id="IPR011331">
    <property type="entry name" value="Ribosomal_eL37/eL43"/>
</dbReference>
<evidence type="ECO:0000313" key="11">
    <source>
        <dbReference type="Proteomes" id="UP000018936"/>
    </source>
</evidence>
<evidence type="ECO:0000256" key="8">
    <source>
        <dbReference type="ARBA" id="ARBA00023274"/>
    </source>
</evidence>
<evidence type="ECO:0000313" key="10">
    <source>
        <dbReference type="EMBL" id="ETE69202.1"/>
    </source>
</evidence>
<evidence type="ECO:0000256" key="1">
    <source>
        <dbReference type="ARBA" id="ARBA00009805"/>
    </source>
</evidence>